<dbReference type="Proteomes" id="UP000215335">
    <property type="component" value="Unassembled WGS sequence"/>
</dbReference>
<keyword evidence="2" id="KW-1185">Reference proteome</keyword>
<reference evidence="1 2" key="1">
    <citation type="journal article" date="2017" name="Curr. Biol.">
        <title>The Evolution of Venom by Co-option of Single-Copy Genes.</title>
        <authorList>
            <person name="Martinson E.O."/>
            <person name="Mrinalini"/>
            <person name="Kelkar Y.D."/>
            <person name="Chang C.H."/>
            <person name="Werren J.H."/>
        </authorList>
    </citation>
    <scope>NUCLEOTIDE SEQUENCE [LARGE SCALE GENOMIC DNA]</scope>
    <source>
        <strain evidence="1 2">Alberta</strain>
        <tissue evidence="1">Whole body</tissue>
    </source>
</reference>
<comment type="caution">
    <text evidence="1">The sequence shown here is derived from an EMBL/GenBank/DDBJ whole genome shotgun (WGS) entry which is preliminary data.</text>
</comment>
<protein>
    <submittedName>
        <fullName evidence="1">Uncharacterized protein</fullName>
    </submittedName>
</protein>
<proteinExistence type="predicted"/>
<gene>
    <name evidence="1" type="ORF">TSAR_011187</name>
</gene>
<organism evidence="1 2">
    <name type="scientific">Trichomalopsis sarcophagae</name>
    <dbReference type="NCBI Taxonomy" id="543379"/>
    <lineage>
        <taxon>Eukaryota</taxon>
        <taxon>Metazoa</taxon>
        <taxon>Ecdysozoa</taxon>
        <taxon>Arthropoda</taxon>
        <taxon>Hexapoda</taxon>
        <taxon>Insecta</taxon>
        <taxon>Pterygota</taxon>
        <taxon>Neoptera</taxon>
        <taxon>Endopterygota</taxon>
        <taxon>Hymenoptera</taxon>
        <taxon>Apocrita</taxon>
        <taxon>Proctotrupomorpha</taxon>
        <taxon>Chalcidoidea</taxon>
        <taxon>Pteromalidae</taxon>
        <taxon>Pteromalinae</taxon>
        <taxon>Trichomalopsis</taxon>
    </lineage>
</organism>
<evidence type="ECO:0000313" key="2">
    <source>
        <dbReference type="Proteomes" id="UP000215335"/>
    </source>
</evidence>
<evidence type="ECO:0000313" key="1">
    <source>
        <dbReference type="EMBL" id="OXU25186.1"/>
    </source>
</evidence>
<sequence length="51" mass="6298">MLQHIFDKYIKWRGSARKASSRSRRCRGARDTIYFYIVVRIFHDTEKNTYR</sequence>
<accession>A0A232F2X8</accession>
<dbReference type="EMBL" id="NNAY01001087">
    <property type="protein sequence ID" value="OXU25186.1"/>
    <property type="molecule type" value="Genomic_DNA"/>
</dbReference>
<name>A0A232F2X8_9HYME</name>
<dbReference type="AlphaFoldDB" id="A0A232F2X8"/>